<dbReference type="FunCoup" id="A0A448YHJ2">
    <property type="interactions" value="892"/>
</dbReference>
<protein>
    <submittedName>
        <fullName evidence="4">DEKNAAC101256</fullName>
    </submittedName>
</protein>
<feature type="compositionally biased region" description="Basic residues" evidence="2">
    <location>
        <begin position="1"/>
        <end position="18"/>
    </location>
</feature>
<dbReference type="GO" id="GO:0006400">
    <property type="term" value="P:tRNA modification"/>
    <property type="evidence" value="ECO:0007669"/>
    <property type="project" value="InterPro"/>
</dbReference>
<dbReference type="SUPFAM" id="SSF143437">
    <property type="entry name" value="THUMP domain-like"/>
    <property type="match status" value="1"/>
</dbReference>
<dbReference type="PANTHER" id="PTHR13452">
    <property type="entry name" value="THUMP DOMAIN CONTAINING PROTEIN 1-RELATED"/>
    <property type="match status" value="1"/>
</dbReference>
<keyword evidence="5" id="KW-1185">Reference proteome</keyword>
<dbReference type="GO" id="GO:0003723">
    <property type="term" value="F:RNA binding"/>
    <property type="evidence" value="ECO:0007669"/>
    <property type="project" value="UniProtKB-UniRule"/>
</dbReference>
<sequence>MGKRNWKGGKGSKPKRQRAGSLLEPGQYGIYASCNRGREMKAAKELKVILNDMLGEFYSEEPNHELTEDEDDEDEVEDAIRKEVAALQKQNKANSGQQLITEIPISAESLLFFHMKQPIVPSEFTPNICQLLYSSKVKNSRFVQRLTPIDKSCNATMDEFTRMATPVLKENVKPGMSYSVNLTRRNFTNIDRDDFMEEVAKILPESELHYKGADKMIHVYCFKNNIGISVTDYTTFEKLCKFNLQQIFDKSNDLLETAAKENEHSKHIKDSNSKETAGADEVAAPTEINGDEAKEISKEDSDEQDLTTQEDKDSAVQNLITPQGISMCFS</sequence>
<dbReference type="AlphaFoldDB" id="A0A448YHJ2"/>
<evidence type="ECO:0000259" key="3">
    <source>
        <dbReference type="PROSITE" id="PS51165"/>
    </source>
</evidence>
<dbReference type="PANTHER" id="PTHR13452:SF10">
    <property type="entry name" value="THUMP DOMAIN-CONTAINING PROTEIN 1"/>
    <property type="match status" value="1"/>
</dbReference>
<dbReference type="InterPro" id="IPR040183">
    <property type="entry name" value="THUMPD1-like"/>
</dbReference>
<dbReference type="Proteomes" id="UP000290900">
    <property type="component" value="Unassembled WGS sequence"/>
</dbReference>
<dbReference type="CDD" id="cd11717">
    <property type="entry name" value="THUMP_THUMPD1_like"/>
    <property type="match status" value="1"/>
</dbReference>
<gene>
    <name evidence="4" type="ORF">BRENAR_LOCUS1125</name>
</gene>
<dbReference type="Gene3D" id="3.30.2300.10">
    <property type="entry name" value="THUMP superfamily"/>
    <property type="match status" value="1"/>
</dbReference>
<dbReference type="PROSITE" id="PS51165">
    <property type="entry name" value="THUMP"/>
    <property type="match status" value="1"/>
</dbReference>
<dbReference type="STRING" id="13370.A0A448YHJ2"/>
<feature type="compositionally biased region" description="Basic and acidic residues" evidence="2">
    <location>
        <begin position="260"/>
        <end position="273"/>
    </location>
</feature>
<proteinExistence type="predicted"/>
<dbReference type="OrthoDB" id="367221at2759"/>
<dbReference type="Pfam" id="PF02926">
    <property type="entry name" value="THUMP"/>
    <property type="match status" value="1"/>
</dbReference>
<organism evidence="4 5">
    <name type="scientific">Brettanomyces naardenensis</name>
    <name type="common">Yeast</name>
    <dbReference type="NCBI Taxonomy" id="13370"/>
    <lineage>
        <taxon>Eukaryota</taxon>
        <taxon>Fungi</taxon>
        <taxon>Dikarya</taxon>
        <taxon>Ascomycota</taxon>
        <taxon>Saccharomycotina</taxon>
        <taxon>Pichiomycetes</taxon>
        <taxon>Pichiales</taxon>
        <taxon>Pichiaceae</taxon>
        <taxon>Brettanomyces</taxon>
    </lineage>
</organism>
<dbReference type="InterPro" id="IPR004114">
    <property type="entry name" value="THUMP_dom"/>
</dbReference>
<dbReference type="InParanoid" id="A0A448YHJ2"/>
<feature type="compositionally biased region" description="Polar residues" evidence="2">
    <location>
        <begin position="315"/>
        <end position="330"/>
    </location>
</feature>
<reference evidence="4 5" key="1">
    <citation type="submission" date="2018-12" db="EMBL/GenBank/DDBJ databases">
        <authorList>
            <person name="Tiukova I."/>
            <person name="Dainat J."/>
        </authorList>
    </citation>
    <scope>NUCLEOTIDE SEQUENCE [LARGE SCALE GENOMIC DNA]</scope>
</reference>
<dbReference type="EMBL" id="CAACVR010000004">
    <property type="protein sequence ID" value="VEU20390.1"/>
    <property type="molecule type" value="Genomic_DNA"/>
</dbReference>
<keyword evidence="1" id="KW-0694">RNA-binding</keyword>
<evidence type="ECO:0000256" key="1">
    <source>
        <dbReference type="PROSITE-ProRule" id="PRU00529"/>
    </source>
</evidence>
<feature type="region of interest" description="Disordered" evidence="2">
    <location>
        <begin position="1"/>
        <end position="22"/>
    </location>
</feature>
<feature type="region of interest" description="Disordered" evidence="2">
    <location>
        <begin position="260"/>
        <end position="330"/>
    </location>
</feature>
<evidence type="ECO:0000313" key="5">
    <source>
        <dbReference type="Proteomes" id="UP000290900"/>
    </source>
</evidence>
<name>A0A448YHJ2_BRENA</name>
<evidence type="ECO:0000256" key="2">
    <source>
        <dbReference type="SAM" id="MobiDB-lite"/>
    </source>
</evidence>
<feature type="domain" description="THUMP" evidence="3">
    <location>
        <begin position="131"/>
        <end position="232"/>
    </location>
</feature>
<accession>A0A448YHJ2</accession>
<evidence type="ECO:0000313" key="4">
    <source>
        <dbReference type="EMBL" id="VEU20390.1"/>
    </source>
</evidence>